<proteinExistence type="predicted"/>
<dbReference type="Proteomes" id="UP000243348">
    <property type="component" value="Nucleomorph 2"/>
</dbReference>
<geneLocation type="nucleomorph" evidence="2"/>
<evidence type="ECO:0000313" key="3">
    <source>
        <dbReference type="Proteomes" id="UP000243348"/>
    </source>
</evidence>
<evidence type="ECO:0000256" key="1">
    <source>
        <dbReference type="SAM" id="Phobius"/>
    </source>
</evidence>
<dbReference type="EMBL" id="CP003681">
    <property type="protein sequence ID" value="AFP65388.1"/>
    <property type="molecule type" value="Genomic_DNA"/>
</dbReference>
<name>J7G7W0_9CRYP</name>
<feature type="transmembrane region" description="Helical" evidence="1">
    <location>
        <begin position="186"/>
        <end position="207"/>
    </location>
</feature>
<accession>J7G7W0</accession>
<keyword evidence="1" id="KW-1133">Transmembrane helix</keyword>
<keyword evidence="2" id="KW-0542">Nucleomorph</keyword>
<keyword evidence="1" id="KW-0812">Transmembrane</keyword>
<organism evidence="2 3">
    <name type="scientific">Chroomonas mesostigmatica CCMP1168</name>
    <dbReference type="NCBI Taxonomy" id="1195612"/>
    <lineage>
        <taxon>Eukaryota</taxon>
        <taxon>Cryptophyceae</taxon>
        <taxon>Pyrenomonadales</taxon>
        <taxon>Chroomonadaceae</taxon>
        <taxon>Chroomonas</taxon>
    </lineage>
</organism>
<reference evidence="2 3" key="1">
    <citation type="journal article" date="2012" name="Genome Biol. Evol.">
        <title>Nucleomorph genome sequence of the cryptophyte alga Chroomonas mesostigmatica CCMP1168 reveals lineage-specific gene loss and genome complexity.</title>
        <authorList>
            <person name="Moore C.E."/>
            <person name="Curtis B."/>
            <person name="Mills T."/>
            <person name="Tanifuji G."/>
            <person name="Archibald J.M."/>
        </authorList>
    </citation>
    <scope>NUCLEOTIDE SEQUENCE [LARGE SCALE GENOMIC DNA]</scope>
    <source>
        <strain evidence="2 3">CCMP1168</strain>
    </source>
</reference>
<sequence>MNEYNGRLILLNKIVKFDDIVKLLKKIATLLKIGQFYGMKSITIKYAISIILKNHFILFKRSATFLDIFGCLSLSAEINQENVSDDDLKHVIFFMFKRNYPFRSKIELNKIIGKFFGTTFSKMVLRARLRISTTLADFTHASQRNRLNGLDSTAKSFSELGLENNLTLMKKKHEFFSKKYRFERKLILFFLSLFFQDKFFFFFWIWIKTKLNKKSKSRRRNKEILELPWWRGLNIREAELEFYEQNHIFTMSHF</sequence>
<evidence type="ECO:0000313" key="2">
    <source>
        <dbReference type="EMBL" id="AFP65388.1"/>
    </source>
</evidence>
<dbReference type="AlphaFoldDB" id="J7G7W0"/>
<gene>
    <name evidence="2" type="ORF">CMESO_215</name>
</gene>
<protein>
    <submittedName>
        <fullName evidence="2">Uncharacterized protein</fullName>
    </submittedName>
</protein>
<keyword evidence="1" id="KW-0472">Membrane</keyword>